<keyword evidence="2" id="KW-1133">Transmembrane helix</keyword>
<proteinExistence type="predicted"/>
<evidence type="ECO:0000256" key="2">
    <source>
        <dbReference type="SAM" id="Phobius"/>
    </source>
</evidence>
<protein>
    <submittedName>
        <fullName evidence="3">Predicted protein</fullName>
    </submittedName>
</protein>
<gene>
    <name evidence="3" type="ORF">LEMA_P114630.1</name>
</gene>
<evidence type="ECO:0000313" key="3">
    <source>
        <dbReference type="EMBL" id="CBX95048.1"/>
    </source>
</evidence>
<keyword evidence="2" id="KW-0812">Transmembrane</keyword>
<keyword evidence="4" id="KW-1185">Reference proteome</keyword>
<dbReference type="EMBL" id="FP929126">
    <property type="protein sequence ID" value="CBX95048.1"/>
    <property type="molecule type" value="Genomic_DNA"/>
</dbReference>
<sequence length="278" mass="30225">MAGASGLLPSRLPFFTLTGALEALPEAFPVQQEARPPQHDPLHWRPLDFPPPAVPRLSDGPGSRLEWRDASKQHDPSNLSTCQPVPRCPHICFFFFPFHRLPIAAMSVCVCVCVPSLASKYRYRTSNQAGPEPSLRASDTGQRHGLARLGAASSCPTHTQSLPPPAAVPARKPSGSLGRAKWPTTPGHAGRRWRRAERRAAFFFFSLFLLGLETAVVVHVPSSTLDWTGLDWVAVRGQIARLAKRHCGPVAWVHTHSEPCSVGPLAAADLSSSPRLPD</sequence>
<keyword evidence="2" id="KW-0472">Membrane</keyword>
<feature type="transmembrane region" description="Helical" evidence="2">
    <location>
        <begin position="93"/>
        <end position="118"/>
    </location>
</feature>
<evidence type="ECO:0000256" key="1">
    <source>
        <dbReference type="SAM" id="MobiDB-lite"/>
    </source>
</evidence>
<dbReference type="Proteomes" id="UP000002668">
    <property type="component" value="Genome"/>
</dbReference>
<dbReference type="VEuPathDB" id="FungiDB:LEMA_P114630.1"/>
<reference evidence="4" key="1">
    <citation type="journal article" date="2011" name="Nat. Commun.">
        <title>Effector diversification within compartments of the Leptosphaeria maculans genome affected by Repeat-Induced Point mutations.</title>
        <authorList>
            <person name="Rouxel T."/>
            <person name="Grandaubert J."/>
            <person name="Hane J.K."/>
            <person name="Hoede C."/>
            <person name="van de Wouw A.P."/>
            <person name="Couloux A."/>
            <person name="Dominguez V."/>
            <person name="Anthouard V."/>
            <person name="Bally P."/>
            <person name="Bourras S."/>
            <person name="Cozijnsen A.J."/>
            <person name="Ciuffetti L.M."/>
            <person name="Degrave A."/>
            <person name="Dilmaghani A."/>
            <person name="Duret L."/>
            <person name="Fudal I."/>
            <person name="Goodwin S.B."/>
            <person name="Gout L."/>
            <person name="Glaser N."/>
            <person name="Linglin J."/>
            <person name="Kema G.H.J."/>
            <person name="Lapalu N."/>
            <person name="Lawrence C.B."/>
            <person name="May K."/>
            <person name="Meyer M."/>
            <person name="Ollivier B."/>
            <person name="Poulain J."/>
            <person name="Schoch C.L."/>
            <person name="Simon A."/>
            <person name="Spatafora J.W."/>
            <person name="Stachowiak A."/>
            <person name="Turgeon B.G."/>
            <person name="Tyler B.M."/>
            <person name="Vincent D."/>
            <person name="Weissenbach J."/>
            <person name="Amselem J."/>
            <person name="Quesneville H."/>
            <person name="Oliver R.P."/>
            <person name="Wincker P."/>
            <person name="Balesdent M.-H."/>
            <person name="Howlett B.J."/>
        </authorList>
    </citation>
    <scope>NUCLEOTIDE SEQUENCE [LARGE SCALE GENOMIC DNA]</scope>
    <source>
        <strain evidence="4">JN3 / isolate v23.1.3 / race Av1-4-5-6-7-8</strain>
    </source>
</reference>
<organism evidence="4">
    <name type="scientific">Leptosphaeria maculans (strain JN3 / isolate v23.1.3 / race Av1-4-5-6-7-8)</name>
    <name type="common">Blackleg fungus</name>
    <name type="synonym">Phoma lingam</name>
    <dbReference type="NCBI Taxonomy" id="985895"/>
    <lineage>
        <taxon>Eukaryota</taxon>
        <taxon>Fungi</taxon>
        <taxon>Dikarya</taxon>
        <taxon>Ascomycota</taxon>
        <taxon>Pezizomycotina</taxon>
        <taxon>Dothideomycetes</taxon>
        <taxon>Pleosporomycetidae</taxon>
        <taxon>Pleosporales</taxon>
        <taxon>Pleosporineae</taxon>
        <taxon>Leptosphaeriaceae</taxon>
        <taxon>Plenodomus</taxon>
        <taxon>Plenodomus lingam/Leptosphaeria maculans species complex</taxon>
    </lineage>
</organism>
<feature type="region of interest" description="Disordered" evidence="1">
    <location>
        <begin position="31"/>
        <end position="80"/>
    </location>
</feature>
<feature type="compositionally biased region" description="Basic and acidic residues" evidence="1">
    <location>
        <begin position="36"/>
        <end position="46"/>
    </location>
</feature>
<feature type="compositionally biased region" description="Basic and acidic residues" evidence="1">
    <location>
        <begin position="65"/>
        <end position="75"/>
    </location>
</feature>
<name>E4ZUG9_LEPMJ</name>
<feature type="transmembrane region" description="Helical" evidence="2">
    <location>
        <begin position="200"/>
        <end position="220"/>
    </location>
</feature>
<evidence type="ECO:0000313" key="4">
    <source>
        <dbReference type="Proteomes" id="UP000002668"/>
    </source>
</evidence>
<accession>E4ZUG9</accession>
<dbReference type="AlphaFoldDB" id="E4ZUG9"/>
<dbReference type="InParanoid" id="E4ZUG9"/>
<feature type="region of interest" description="Disordered" evidence="1">
    <location>
        <begin position="154"/>
        <end position="190"/>
    </location>
</feature>
<dbReference type="HOGENOM" id="CLU_1001411_0_0_1"/>